<reference evidence="4 5" key="2">
    <citation type="submission" date="2020-06" db="EMBL/GenBank/DDBJ databases">
        <title>Complete Genome Sequence of Clostridium muelleri sp. nov. P21T, an Acid-Alcohol Producing Acetogen Isolated from Old Hay.</title>
        <authorList>
            <person name="Duncan K.E."/>
            <person name="Tanner R.S."/>
        </authorList>
    </citation>
    <scope>NUCLEOTIDE SEQUENCE [LARGE SCALE GENOMIC DNA]</scope>
    <source>
        <strain evidence="4 5">P21</strain>
    </source>
</reference>
<dbReference type="GO" id="GO:0005524">
    <property type="term" value="F:ATP binding"/>
    <property type="evidence" value="ECO:0007669"/>
    <property type="project" value="UniProtKB-KW"/>
</dbReference>
<feature type="binding site" evidence="2">
    <location>
        <position position="41"/>
    </location>
    <ligand>
        <name>ATP</name>
        <dbReference type="ChEBI" id="CHEBI:30616"/>
    </ligand>
</feature>
<dbReference type="InterPro" id="IPR035107">
    <property type="entry name" value="tRNA_thiolation_TtcA_Ctu1"/>
</dbReference>
<reference evidence="4 5" key="1">
    <citation type="submission" date="2020-04" db="EMBL/GenBank/DDBJ databases">
        <authorList>
            <person name="Doyle D.A."/>
        </authorList>
    </citation>
    <scope>NUCLEOTIDE SEQUENCE [LARGE SCALE GENOMIC DNA]</scope>
    <source>
        <strain evidence="4 5">P21</strain>
    </source>
</reference>
<dbReference type="InterPro" id="IPR014729">
    <property type="entry name" value="Rossmann-like_a/b/a_fold"/>
</dbReference>
<dbReference type="Gene3D" id="3.40.50.620">
    <property type="entry name" value="HUPs"/>
    <property type="match status" value="1"/>
</dbReference>
<keyword evidence="5" id="KW-1185">Reference proteome</keyword>
<evidence type="ECO:0000256" key="1">
    <source>
        <dbReference type="ARBA" id="ARBA00022679"/>
    </source>
</evidence>
<dbReference type="InterPro" id="IPR011063">
    <property type="entry name" value="TilS/TtcA_N"/>
</dbReference>
<evidence type="ECO:0000256" key="2">
    <source>
        <dbReference type="PIRSR" id="PIRSR004976-51"/>
    </source>
</evidence>
<keyword evidence="1" id="KW-0808">Transferase</keyword>
<dbReference type="RefSeq" id="WP_169300031.1">
    <property type="nucleotide sequence ID" value="NZ_JABBNI010000065.1"/>
</dbReference>
<feature type="binding site" evidence="2">
    <location>
        <position position="136"/>
    </location>
    <ligand>
        <name>ATP</name>
        <dbReference type="ChEBI" id="CHEBI:30616"/>
    </ligand>
</feature>
<dbReference type="Proteomes" id="UP000537131">
    <property type="component" value="Unassembled WGS sequence"/>
</dbReference>
<sequence>MIIFERKYNRMFLKKVRKALEEFSMIKSGDRVAVGLSGGKDSIFLLFCLKLIQQTAIKDFELIGINIDMGLGMDMSPLVTFCKENKIPIIIEKTNIAEVIFEERKEKNPCSLCSKLRKGALVRVAKANNINKIALGHNTDDVIETLFMNVLKVGKLGAFHPNIYHENNKINIIRPIIYIREPLIQKLVKELNLPVIQSLCPEDKKTTREEMKKLLFALEDNYNDAADKIIHSLCNVDEKNLWKIK</sequence>
<dbReference type="EMBL" id="JABBNI010000065">
    <property type="protein sequence ID" value="NMM65449.1"/>
    <property type="molecule type" value="Genomic_DNA"/>
</dbReference>
<evidence type="ECO:0000313" key="4">
    <source>
        <dbReference type="EMBL" id="NMM65449.1"/>
    </source>
</evidence>
<proteinExistence type="predicted"/>
<dbReference type="CDD" id="cd24138">
    <property type="entry name" value="TtcA-like"/>
    <property type="match status" value="1"/>
</dbReference>
<dbReference type="PANTHER" id="PTHR43686">
    <property type="entry name" value="SULFURTRANSFERASE-RELATED"/>
    <property type="match status" value="1"/>
</dbReference>
<dbReference type="AlphaFoldDB" id="A0A7Y0EL23"/>
<organism evidence="4 5">
    <name type="scientific">Clostridium muellerianum</name>
    <dbReference type="NCBI Taxonomy" id="2716538"/>
    <lineage>
        <taxon>Bacteria</taxon>
        <taxon>Bacillati</taxon>
        <taxon>Bacillota</taxon>
        <taxon>Clostridia</taxon>
        <taxon>Eubacteriales</taxon>
        <taxon>Clostridiaceae</taxon>
        <taxon>Clostridium</taxon>
    </lineage>
</organism>
<feature type="binding site" evidence="2">
    <location>
        <position position="67"/>
    </location>
    <ligand>
        <name>ATP</name>
        <dbReference type="ChEBI" id="CHEBI:30616"/>
    </ligand>
</feature>
<keyword evidence="2" id="KW-0547">Nucleotide-binding</keyword>
<protein>
    <submittedName>
        <fullName evidence="4">tRNA 2-thiocytidine biosynthesis protein TtcA</fullName>
    </submittedName>
</protein>
<keyword evidence="2" id="KW-0067">ATP-binding</keyword>
<evidence type="ECO:0000313" key="5">
    <source>
        <dbReference type="Proteomes" id="UP000537131"/>
    </source>
</evidence>
<name>A0A7Y0EL23_9CLOT</name>
<feature type="binding site" evidence="2">
    <location>
        <begin position="35"/>
        <end position="37"/>
    </location>
    <ligand>
        <name>ATP</name>
        <dbReference type="ChEBI" id="CHEBI:30616"/>
    </ligand>
</feature>
<dbReference type="GO" id="GO:0008033">
    <property type="term" value="P:tRNA processing"/>
    <property type="evidence" value="ECO:0007669"/>
    <property type="project" value="InterPro"/>
</dbReference>
<feature type="binding site" evidence="2">
    <location>
        <position position="141"/>
    </location>
    <ligand>
        <name>ATP</name>
        <dbReference type="ChEBI" id="CHEBI:30616"/>
    </ligand>
</feature>
<feature type="domain" description="tRNA(Ile)-lysidine/2-thiocytidine synthase N-terminal" evidence="3">
    <location>
        <begin position="32"/>
        <end position="209"/>
    </location>
</feature>
<dbReference type="PANTHER" id="PTHR43686:SF1">
    <property type="entry name" value="AMINOTRAN_5 DOMAIN-CONTAINING PROTEIN"/>
    <property type="match status" value="1"/>
</dbReference>
<comment type="caution">
    <text evidence="4">The sequence shown here is derived from an EMBL/GenBank/DDBJ whole genome shotgun (WGS) entry which is preliminary data.</text>
</comment>
<dbReference type="PIRSF" id="PIRSF004976">
    <property type="entry name" value="ATPase_YdaO"/>
    <property type="match status" value="1"/>
</dbReference>
<accession>A0A7Y0EL23</accession>
<dbReference type="GO" id="GO:0016740">
    <property type="term" value="F:transferase activity"/>
    <property type="evidence" value="ECO:0007669"/>
    <property type="project" value="UniProtKB-KW"/>
</dbReference>
<evidence type="ECO:0000259" key="3">
    <source>
        <dbReference type="Pfam" id="PF01171"/>
    </source>
</evidence>
<dbReference type="SUPFAM" id="SSF52402">
    <property type="entry name" value="Adenine nucleotide alpha hydrolases-like"/>
    <property type="match status" value="1"/>
</dbReference>
<gene>
    <name evidence="4" type="ORF">HBE96_23000</name>
</gene>
<dbReference type="Pfam" id="PF01171">
    <property type="entry name" value="ATP_bind_3"/>
    <property type="match status" value="1"/>
</dbReference>